<organism evidence="1 2">
    <name type="scientific">Liparis tanakae</name>
    <name type="common">Tanaka's snailfish</name>
    <dbReference type="NCBI Taxonomy" id="230148"/>
    <lineage>
        <taxon>Eukaryota</taxon>
        <taxon>Metazoa</taxon>
        <taxon>Chordata</taxon>
        <taxon>Craniata</taxon>
        <taxon>Vertebrata</taxon>
        <taxon>Euteleostomi</taxon>
        <taxon>Actinopterygii</taxon>
        <taxon>Neopterygii</taxon>
        <taxon>Teleostei</taxon>
        <taxon>Neoteleostei</taxon>
        <taxon>Acanthomorphata</taxon>
        <taxon>Eupercaria</taxon>
        <taxon>Perciformes</taxon>
        <taxon>Cottioidei</taxon>
        <taxon>Cottales</taxon>
        <taxon>Liparidae</taxon>
        <taxon>Liparis</taxon>
    </lineage>
</organism>
<protein>
    <submittedName>
        <fullName evidence="1">Uncharacterized protein</fullName>
    </submittedName>
</protein>
<proteinExistence type="predicted"/>
<name>A0A4Z2HTN7_9TELE</name>
<gene>
    <name evidence="1" type="ORF">EYF80_020723</name>
</gene>
<dbReference type="Proteomes" id="UP000314294">
    <property type="component" value="Unassembled WGS sequence"/>
</dbReference>
<evidence type="ECO:0000313" key="2">
    <source>
        <dbReference type="Proteomes" id="UP000314294"/>
    </source>
</evidence>
<dbReference type="AlphaFoldDB" id="A0A4Z2HTN7"/>
<reference evidence="1 2" key="1">
    <citation type="submission" date="2019-03" db="EMBL/GenBank/DDBJ databases">
        <title>First draft genome of Liparis tanakae, snailfish: a comprehensive survey of snailfish specific genes.</title>
        <authorList>
            <person name="Kim W."/>
            <person name="Song I."/>
            <person name="Jeong J.-H."/>
            <person name="Kim D."/>
            <person name="Kim S."/>
            <person name="Ryu S."/>
            <person name="Song J.Y."/>
            <person name="Lee S.K."/>
        </authorList>
    </citation>
    <scope>NUCLEOTIDE SEQUENCE [LARGE SCALE GENOMIC DNA]</scope>
    <source>
        <tissue evidence="1">Muscle</tissue>
    </source>
</reference>
<dbReference type="EMBL" id="SRLO01000181">
    <property type="protein sequence ID" value="TNN69020.1"/>
    <property type="molecule type" value="Genomic_DNA"/>
</dbReference>
<sequence>MQLNRILALPALSSQFCQASPAFPHNDSVVHPGSSTLFPAQTGRTDTADGLKPLSQGGLPKGRCSILRGR</sequence>
<evidence type="ECO:0000313" key="1">
    <source>
        <dbReference type="EMBL" id="TNN69020.1"/>
    </source>
</evidence>
<keyword evidence="2" id="KW-1185">Reference proteome</keyword>
<accession>A0A4Z2HTN7</accession>
<comment type="caution">
    <text evidence="1">The sequence shown here is derived from an EMBL/GenBank/DDBJ whole genome shotgun (WGS) entry which is preliminary data.</text>
</comment>